<accession>A0A1G5NYC2</accession>
<protein>
    <submittedName>
        <fullName evidence="6">Glyoxylase, beta-lactamase superfamily II</fullName>
    </submittedName>
</protein>
<comment type="similarity">
    <text evidence="1">Belongs to the metallo-beta-lactamase superfamily.</text>
</comment>
<dbReference type="EMBL" id="FMVW01000007">
    <property type="protein sequence ID" value="SCZ42303.1"/>
    <property type="molecule type" value="Genomic_DNA"/>
</dbReference>
<evidence type="ECO:0000256" key="3">
    <source>
        <dbReference type="ARBA" id="ARBA00022801"/>
    </source>
</evidence>
<dbReference type="SMART" id="SM00849">
    <property type="entry name" value="Lactamase_B"/>
    <property type="match status" value="1"/>
</dbReference>
<dbReference type="GO" id="GO:0046872">
    <property type="term" value="F:metal ion binding"/>
    <property type="evidence" value="ECO:0007669"/>
    <property type="project" value="UniProtKB-KW"/>
</dbReference>
<dbReference type="PANTHER" id="PTHR42978:SF6">
    <property type="entry name" value="QUORUM-QUENCHING LACTONASE YTNP-RELATED"/>
    <property type="match status" value="1"/>
</dbReference>
<dbReference type="STRING" id="1120955.SAMN03080610_02896"/>
<name>A0A1G5NYC2_AFIMA</name>
<dbReference type="OrthoDB" id="9773738at2"/>
<keyword evidence="2" id="KW-0479">Metal-binding</keyword>
<evidence type="ECO:0000256" key="4">
    <source>
        <dbReference type="ARBA" id="ARBA00022833"/>
    </source>
</evidence>
<evidence type="ECO:0000259" key="5">
    <source>
        <dbReference type="SMART" id="SM00849"/>
    </source>
</evidence>
<gene>
    <name evidence="6" type="ORF">SAMN03080610_02896</name>
</gene>
<dbReference type="SUPFAM" id="SSF56281">
    <property type="entry name" value="Metallo-hydrolase/oxidoreductase"/>
    <property type="match status" value="1"/>
</dbReference>
<dbReference type="InterPro" id="IPR036866">
    <property type="entry name" value="RibonucZ/Hydroxyglut_hydro"/>
</dbReference>
<reference evidence="6 7" key="1">
    <citation type="submission" date="2016-10" db="EMBL/GenBank/DDBJ databases">
        <authorList>
            <person name="de Groot N.N."/>
        </authorList>
    </citation>
    <scope>NUCLEOTIDE SEQUENCE [LARGE SCALE GENOMIC DNA]</scope>
    <source>
        <strain evidence="6 7">DSM 2698</strain>
    </source>
</reference>
<keyword evidence="7" id="KW-1185">Reference proteome</keyword>
<evidence type="ECO:0000313" key="7">
    <source>
        <dbReference type="Proteomes" id="UP000199347"/>
    </source>
</evidence>
<dbReference type="InterPro" id="IPR001279">
    <property type="entry name" value="Metallo-B-lactamas"/>
</dbReference>
<evidence type="ECO:0000313" key="6">
    <source>
        <dbReference type="EMBL" id="SCZ42303.1"/>
    </source>
</evidence>
<dbReference type="CDD" id="cd07720">
    <property type="entry name" value="OPHC2-like_MBL-fold"/>
    <property type="match status" value="1"/>
</dbReference>
<keyword evidence="3" id="KW-0378">Hydrolase</keyword>
<evidence type="ECO:0000256" key="2">
    <source>
        <dbReference type="ARBA" id="ARBA00022723"/>
    </source>
</evidence>
<organism evidence="6 7">
    <name type="scientific">Afifella marina DSM 2698</name>
    <dbReference type="NCBI Taxonomy" id="1120955"/>
    <lineage>
        <taxon>Bacteria</taxon>
        <taxon>Pseudomonadati</taxon>
        <taxon>Pseudomonadota</taxon>
        <taxon>Alphaproteobacteria</taxon>
        <taxon>Hyphomicrobiales</taxon>
        <taxon>Afifellaceae</taxon>
        <taxon>Afifella</taxon>
    </lineage>
</organism>
<sequence>MHLDRRSLFLTLAAGTAGAAALTRGIGRADAQSASEGNQEMAGMPAAPDEQLPSAYRYQLGDFLVTQLSDGMAERPLQDGFVVNAGLEDVQAALREAFLPEDKLFIPFTPLTLRTGDDLILFDTGFGEKGPPTAGQLKRGMAAAGMAPEDVTKVVISHFHGDHIMGLTSKDGAPIYPNAEVFVPEPEYAYWMSDDNKANAPEGRRGNFDLAQQIFGTLDDRLTQFSWDEEFSPGITAIDAHGHTPGHTVFAIASGDEKMMFLSDTTNHPALFVTHPDWSAVFDQDADAARETRHRILDMVAEERMRIASYHFPFPATGHIGKDGDGYRFVPAQWMPVLKGVS</sequence>
<dbReference type="PANTHER" id="PTHR42978">
    <property type="entry name" value="QUORUM-QUENCHING LACTONASE YTNP-RELATED-RELATED"/>
    <property type="match status" value="1"/>
</dbReference>
<dbReference type="Proteomes" id="UP000199347">
    <property type="component" value="Unassembled WGS sequence"/>
</dbReference>
<dbReference type="Pfam" id="PF00753">
    <property type="entry name" value="Lactamase_B"/>
    <property type="match status" value="1"/>
</dbReference>
<dbReference type="PROSITE" id="PS51318">
    <property type="entry name" value="TAT"/>
    <property type="match status" value="1"/>
</dbReference>
<evidence type="ECO:0000256" key="1">
    <source>
        <dbReference type="ARBA" id="ARBA00007749"/>
    </source>
</evidence>
<dbReference type="InterPro" id="IPR006311">
    <property type="entry name" value="TAT_signal"/>
</dbReference>
<feature type="domain" description="Metallo-beta-lactamase" evidence="5">
    <location>
        <begin position="108"/>
        <end position="311"/>
    </location>
</feature>
<dbReference type="AlphaFoldDB" id="A0A1G5NYC2"/>
<dbReference type="Gene3D" id="3.60.15.10">
    <property type="entry name" value="Ribonuclease Z/Hydroxyacylglutathione hydrolase-like"/>
    <property type="match status" value="1"/>
</dbReference>
<dbReference type="InterPro" id="IPR051013">
    <property type="entry name" value="MBL_superfamily_lactonases"/>
</dbReference>
<dbReference type="GO" id="GO:0016787">
    <property type="term" value="F:hydrolase activity"/>
    <property type="evidence" value="ECO:0007669"/>
    <property type="project" value="UniProtKB-KW"/>
</dbReference>
<keyword evidence="4" id="KW-0862">Zinc</keyword>
<proteinExistence type="inferred from homology"/>